<dbReference type="Proteomes" id="UP000054526">
    <property type="component" value="Unassembled WGS sequence"/>
</dbReference>
<sequence>MRLFSFFGNIALSPSFAHILGQSLLFEFQVWNASWSQAGQGRKVKKFFLKKTVAFTPNRWYF</sequence>
<keyword evidence="2" id="KW-1185">Reference proteome</keyword>
<comment type="caution">
    <text evidence="1">The sequence shown here is derived from an EMBL/GenBank/DDBJ whole genome shotgun (WGS) entry which is preliminary data.</text>
</comment>
<protein>
    <submittedName>
        <fullName evidence="1">Uncharacterized protein</fullName>
    </submittedName>
</protein>
<evidence type="ECO:0000313" key="1">
    <source>
        <dbReference type="EMBL" id="KIL36393.1"/>
    </source>
</evidence>
<evidence type="ECO:0000313" key="2">
    <source>
        <dbReference type="Proteomes" id="UP000054526"/>
    </source>
</evidence>
<organism evidence="1 2">
    <name type="scientific">Cohnella kolymensis</name>
    <dbReference type="NCBI Taxonomy" id="1590652"/>
    <lineage>
        <taxon>Bacteria</taxon>
        <taxon>Bacillati</taxon>
        <taxon>Bacillota</taxon>
        <taxon>Bacilli</taxon>
        <taxon>Bacillales</taxon>
        <taxon>Paenibacillaceae</taxon>
        <taxon>Cohnella</taxon>
    </lineage>
</organism>
<proteinExistence type="predicted"/>
<gene>
    <name evidence="1" type="ORF">SD71_07920</name>
</gene>
<reference evidence="1 2" key="1">
    <citation type="submission" date="2014-12" db="EMBL/GenBank/DDBJ databases">
        <title>Draft genome sequence of Cohnella kolymensis strain B-2846.</title>
        <authorList>
            <person name="Karlyshev A.V."/>
            <person name="Kudryashova E.B."/>
        </authorList>
    </citation>
    <scope>NUCLEOTIDE SEQUENCE [LARGE SCALE GENOMIC DNA]</scope>
    <source>
        <strain evidence="1 2">VKM B-2846</strain>
    </source>
</reference>
<dbReference type="EMBL" id="JXAL01000009">
    <property type="protein sequence ID" value="KIL36393.1"/>
    <property type="molecule type" value="Genomic_DNA"/>
</dbReference>
<name>A0ABR5A6Y0_9BACL</name>
<accession>A0ABR5A6Y0</accession>